<dbReference type="Pfam" id="PF04234">
    <property type="entry name" value="CopC"/>
    <property type="match status" value="1"/>
</dbReference>
<evidence type="ECO:0000256" key="2">
    <source>
        <dbReference type="ARBA" id="ARBA00022475"/>
    </source>
</evidence>
<feature type="transmembrane region" description="Helical" evidence="9">
    <location>
        <begin position="222"/>
        <end position="241"/>
    </location>
</feature>
<evidence type="ECO:0000259" key="11">
    <source>
        <dbReference type="Pfam" id="PF04234"/>
    </source>
</evidence>
<evidence type="ECO:0000256" key="3">
    <source>
        <dbReference type="ARBA" id="ARBA00022692"/>
    </source>
</evidence>
<dbReference type="Pfam" id="PF05425">
    <property type="entry name" value="CopD"/>
    <property type="match status" value="1"/>
</dbReference>
<dbReference type="Proteomes" id="UP000291144">
    <property type="component" value="Unassembled WGS sequence"/>
</dbReference>
<dbReference type="GO" id="GO:0046688">
    <property type="term" value="P:response to copper ion"/>
    <property type="evidence" value="ECO:0007669"/>
    <property type="project" value="InterPro"/>
</dbReference>
<keyword evidence="6 9" id="KW-1133">Transmembrane helix</keyword>
<evidence type="ECO:0000256" key="6">
    <source>
        <dbReference type="ARBA" id="ARBA00022989"/>
    </source>
</evidence>
<dbReference type="GO" id="GO:0005507">
    <property type="term" value="F:copper ion binding"/>
    <property type="evidence" value="ECO:0007669"/>
    <property type="project" value="InterPro"/>
</dbReference>
<feature type="domain" description="CopC" evidence="11">
    <location>
        <begin position="16"/>
        <end position="111"/>
    </location>
</feature>
<feature type="transmembrane region" description="Helical" evidence="9">
    <location>
        <begin position="363"/>
        <end position="381"/>
    </location>
</feature>
<keyword evidence="7" id="KW-0186">Copper</keyword>
<gene>
    <name evidence="13" type="ORF">E0H73_38735</name>
</gene>
<dbReference type="AlphaFoldDB" id="A0A4R0K5L0"/>
<evidence type="ECO:0000256" key="4">
    <source>
        <dbReference type="ARBA" id="ARBA00022723"/>
    </source>
</evidence>
<sequence>MAPVLLFVTASPASAHPTLLTTTPAAGYSVASTPSAITMVFDESVSVAPHGVRVEDGSGHAVATSNVGLEQGGRRVVVKTLGVLPAGRYVVQWEVTAQDGDVVAADFDFAVGTTAVELSGAESGSSAGFPLIALLRWLFVLSLIALLGGAVGERIVHRAAPAATRPRSLVRFSGAVGSLAAASLLLYVVVATGGFGRAGILLAVEAAVLAVPAVLGQRMRRGMVATTALVLIPVEALRNHLGSQHGVSGVLVVAIHLVALSVWLGALFHLLRVARANVGGVPVRRAFAAYSRLALALFVVVAVSGAVGAFMVVPSLGAITGTAYGRTLLAKVALVAAVVVLAWRARRRLLSATASSFTRVVRAEIVVLVVVLAASAALVSLPSPAPATADLGYPTPAVGPVIRLGGLAGQIAVGIAAGENRLEVRLHTPDGDTATNDAKPPVFHLAAKLSGRGEAVVLQPCGRGCFVGPVAWTTGLEHIELRVDATGWHGGIVSFPIRWAPQLSRDALLRVRKVMLAQKAFRVVESITSDTSGPTPAAQSVTIDGPEFIDSDPYAGPPDPDVVVEPRPGGHQLLTFGLPAEGIHVELEVDASYRIVRETLADPNHLATRTFKYAR</sequence>
<name>A0A4R0K5L0_9ACTN</name>
<feature type="transmembrane region" description="Helical" evidence="9">
    <location>
        <begin position="169"/>
        <end position="189"/>
    </location>
</feature>
<dbReference type="PANTHER" id="PTHR34820:SF4">
    <property type="entry name" value="INNER MEMBRANE PROTEIN YEBZ"/>
    <property type="match status" value="1"/>
</dbReference>
<dbReference type="InterPro" id="IPR014755">
    <property type="entry name" value="Cu-Rt/internalin_Ig-like"/>
</dbReference>
<feature type="transmembrane region" description="Helical" evidence="9">
    <location>
        <begin position="247"/>
        <end position="271"/>
    </location>
</feature>
<keyword evidence="2" id="KW-1003">Cell membrane</keyword>
<protein>
    <recommendedName>
        <fullName evidence="15">Copper resistance protein CopC</fullName>
    </recommendedName>
</protein>
<dbReference type="PANTHER" id="PTHR34820">
    <property type="entry name" value="INNER MEMBRANE PROTEIN YEBZ"/>
    <property type="match status" value="1"/>
</dbReference>
<accession>A0A4R0K5L0</accession>
<dbReference type="GO" id="GO:0042597">
    <property type="term" value="C:periplasmic space"/>
    <property type="evidence" value="ECO:0007669"/>
    <property type="project" value="InterPro"/>
</dbReference>
<keyword evidence="3 9" id="KW-0812">Transmembrane</keyword>
<dbReference type="GO" id="GO:0006825">
    <property type="term" value="P:copper ion transport"/>
    <property type="evidence" value="ECO:0007669"/>
    <property type="project" value="InterPro"/>
</dbReference>
<keyword evidence="5 10" id="KW-0732">Signal</keyword>
<feature type="transmembrane region" description="Helical" evidence="9">
    <location>
        <begin position="323"/>
        <end position="343"/>
    </location>
</feature>
<dbReference type="InterPro" id="IPR008457">
    <property type="entry name" value="Cu-R_CopD_dom"/>
</dbReference>
<proteinExistence type="predicted"/>
<feature type="domain" description="Copper resistance protein D" evidence="12">
    <location>
        <begin position="285"/>
        <end position="378"/>
    </location>
</feature>
<evidence type="ECO:0000256" key="9">
    <source>
        <dbReference type="SAM" id="Phobius"/>
    </source>
</evidence>
<evidence type="ECO:0000313" key="13">
    <source>
        <dbReference type="EMBL" id="TCC54477.1"/>
    </source>
</evidence>
<dbReference type="InterPro" id="IPR007348">
    <property type="entry name" value="CopC_dom"/>
</dbReference>
<keyword evidence="8 9" id="KW-0472">Membrane</keyword>
<dbReference type="SUPFAM" id="SSF81296">
    <property type="entry name" value="E set domains"/>
    <property type="match status" value="1"/>
</dbReference>
<reference evidence="13 14" key="1">
    <citation type="submission" date="2019-02" db="EMBL/GenBank/DDBJ databases">
        <title>Kribbella capetownensis sp. nov. and Kribbella speibonae sp. nov., isolated from soil.</title>
        <authorList>
            <person name="Curtis S.M."/>
            <person name="Norton I."/>
            <person name="Everest G.J."/>
            <person name="Meyers P.R."/>
        </authorList>
    </citation>
    <scope>NUCLEOTIDE SEQUENCE [LARGE SCALE GENOMIC DNA]</scope>
    <source>
        <strain evidence="13 14">NRRL B-24813</strain>
    </source>
</reference>
<evidence type="ECO:0000256" key="1">
    <source>
        <dbReference type="ARBA" id="ARBA00004651"/>
    </source>
</evidence>
<evidence type="ECO:0000256" key="10">
    <source>
        <dbReference type="SAM" id="SignalP"/>
    </source>
</evidence>
<keyword evidence="4" id="KW-0479">Metal-binding</keyword>
<feature type="transmembrane region" description="Helical" evidence="9">
    <location>
        <begin position="292"/>
        <end position="317"/>
    </location>
</feature>
<dbReference type="InterPro" id="IPR032694">
    <property type="entry name" value="CopC/D"/>
</dbReference>
<comment type="caution">
    <text evidence="13">The sequence shown here is derived from an EMBL/GenBank/DDBJ whole genome shotgun (WGS) entry which is preliminary data.</text>
</comment>
<dbReference type="OrthoDB" id="54058at2"/>
<organism evidence="13 14">
    <name type="scientific">Kribbella pittospori</name>
    <dbReference type="NCBI Taxonomy" id="722689"/>
    <lineage>
        <taxon>Bacteria</taxon>
        <taxon>Bacillati</taxon>
        <taxon>Actinomycetota</taxon>
        <taxon>Actinomycetes</taxon>
        <taxon>Propionibacteriales</taxon>
        <taxon>Kribbellaceae</taxon>
        <taxon>Kribbella</taxon>
    </lineage>
</organism>
<dbReference type="EMBL" id="SJKB01000019">
    <property type="protein sequence ID" value="TCC54477.1"/>
    <property type="molecule type" value="Genomic_DNA"/>
</dbReference>
<evidence type="ECO:0000256" key="7">
    <source>
        <dbReference type="ARBA" id="ARBA00023008"/>
    </source>
</evidence>
<evidence type="ECO:0000256" key="8">
    <source>
        <dbReference type="ARBA" id="ARBA00023136"/>
    </source>
</evidence>
<comment type="subcellular location">
    <subcellularLocation>
        <location evidence="1">Cell membrane</location>
        <topology evidence="1">Multi-pass membrane protein</topology>
    </subcellularLocation>
</comment>
<evidence type="ECO:0000259" key="12">
    <source>
        <dbReference type="Pfam" id="PF05425"/>
    </source>
</evidence>
<feature type="transmembrane region" description="Helical" evidence="9">
    <location>
        <begin position="127"/>
        <end position="148"/>
    </location>
</feature>
<evidence type="ECO:0000256" key="5">
    <source>
        <dbReference type="ARBA" id="ARBA00022729"/>
    </source>
</evidence>
<dbReference type="InterPro" id="IPR014756">
    <property type="entry name" value="Ig_E-set"/>
</dbReference>
<evidence type="ECO:0000313" key="14">
    <source>
        <dbReference type="Proteomes" id="UP000291144"/>
    </source>
</evidence>
<feature type="signal peptide" evidence="10">
    <location>
        <begin position="1"/>
        <end position="15"/>
    </location>
</feature>
<feature type="chain" id="PRO_5020771615" description="Copper resistance protein CopC" evidence="10">
    <location>
        <begin position="16"/>
        <end position="615"/>
    </location>
</feature>
<evidence type="ECO:0008006" key="15">
    <source>
        <dbReference type="Google" id="ProtNLM"/>
    </source>
</evidence>
<feature type="transmembrane region" description="Helical" evidence="9">
    <location>
        <begin position="195"/>
        <end position="215"/>
    </location>
</feature>
<dbReference type="Gene3D" id="2.60.40.1220">
    <property type="match status" value="1"/>
</dbReference>
<keyword evidence="14" id="KW-1185">Reference proteome</keyword>
<dbReference type="GO" id="GO:0005886">
    <property type="term" value="C:plasma membrane"/>
    <property type="evidence" value="ECO:0007669"/>
    <property type="project" value="UniProtKB-SubCell"/>
</dbReference>